<dbReference type="EMBL" id="OR979723">
    <property type="protein sequence ID" value="WYD65274.1"/>
    <property type="molecule type" value="Genomic_DNA"/>
</dbReference>
<dbReference type="PROSITE" id="PS51257">
    <property type="entry name" value="PROKAR_LIPOPROTEIN"/>
    <property type="match status" value="1"/>
</dbReference>
<sequence length="96" mass="10532">MKKLILLAALALAGCDFGSTRVDSEARQKMPVNVNDRVQVVKIQEFSDELAYENVRAIYVITDKDTGQEYIGLSGVGIVEVGRHGCGKGCSREDER</sequence>
<protein>
    <submittedName>
        <fullName evidence="1">Uncharacterized protein</fullName>
    </submittedName>
</protein>
<reference evidence="1" key="1">
    <citation type="submission" date="2023-12" db="EMBL/GenBank/DDBJ databases">
        <title>Determinants of phage host range in porcine enterotoxigenic Escherichia coli.</title>
        <authorList>
            <person name="Gambino M."/>
            <person name="Broensted L."/>
        </authorList>
    </citation>
    <scope>NUCLEOTIDE SEQUENCE</scope>
</reference>
<gene>
    <name evidence="1" type="ORF">ETEP102_09</name>
</gene>
<accession>A0AAU6PXU2</accession>
<name>A0AAU6PXU2_9CAUD</name>
<proteinExistence type="predicted"/>
<organism evidence="1">
    <name type="scientific">Escherichia phage ETEP102</name>
    <dbReference type="NCBI Taxonomy" id="3117680"/>
    <lineage>
        <taxon>Viruses</taxon>
        <taxon>Duplodnaviria</taxon>
        <taxon>Heunggongvirae</taxon>
        <taxon>Uroviricota</taxon>
        <taxon>Caudoviricetes</taxon>
    </lineage>
</organism>
<evidence type="ECO:0000313" key="1">
    <source>
        <dbReference type="EMBL" id="WYD65274.1"/>
    </source>
</evidence>